<comment type="caution">
    <text evidence="1">The sequence shown here is derived from an EMBL/GenBank/DDBJ whole genome shotgun (WGS) entry which is preliminary data.</text>
</comment>
<dbReference type="EMBL" id="WOTW01000019">
    <property type="protein sequence ID" value="MUP38129.1"/>
    <property type="molecule type" value="Genomic_DNA"/>
</dbReference>
<sequence>MSEFLAVSNGSKDESSPNKSLRDKAYTLLMERVSSIREFGSYVFWKNEERRNKYLND</sequence>
<evidence type="ECO:0000313" key="3">
    <source>
        <dbReference type="Proteomes" id="UP000285951"/>
    </source>
</evidence>
<dbReference type="AlphaFoldDB" id="A0A7M4D650"/>
<name>A0A7M4D650_9BACT</name>
<keyword evidence="3" id="KW-1185">Reference proteome</keyword>
<reference evidence="1 4" key="2">
    <citation type="submission" date="2019-12" db="EMBL/GenBank/DDBJ databases">
        <title>Draft genome sequence of Labilibaculum sp. strain 44 isolated from deep waters of Black Sea.</title>
        <authorList>
            <person name="Yadav S."/>
            <person name="Villanueva L."/>
        </authorList>
    </citation>
    <scope>NUCLEOTIDE SEQUENCE [LARGE SCALE GENOMIC DNA]</scope>
    <source>
        <strain evidence="1 4">44</strain>
    </source>
</reference>
<dbReference type="RefSeq" id="WP_156195823.1">
    <property type="nucleotide sequence ID" value="NZ_QTZN02000019.1"/>
</dbReference>
<dbReference type="OrthoDB" id="136749at200643"/>
<evidence type="ECO:0000313" key="2">
    <source>
        <dbReference type="EMBL" id="MVB07334.1"/>
    </source>
</evidence>
<evidence type="ECO:0000313" key="4">
    <source>
        <dbReference type="Proteomes" id="UP000462449"/>
    </source>
</evidence>
<organism evidence="1 4">
    <name type="scientific">Labilibaculum euxinus</name>
    <dbReference type="NCBI Taxonomy" id="2686357"/>
    <lineage>
        <taxon>Bacteria</taxon>
        <taxon>Pseudomonadati</taxon>
        <taxon>Bacteroidota</taxon>
        <taxon>Bacteroidia</taxon>
        <taxon>Marinilabiliales</taxon>
        <taxon>Marinifilaceae</taxon>
        <taxon>Labilibaculum</taxon>
    </lineage>
</organism>
<gene>
    <name evidence="2" type="ORF">DWB62_009930</name>
    <name evidence="1" type="ORF">GNY23_09930</name>
</gene>
<dbReference type="EMBL" id="QTZN02000019">
    <property type="protein sequence ID" value="MVB07334.1"/>
    <property type="molecule type" value="Genomic_DNA"/>
</dbReference>
<reference evidence="2 3" key="1">
    <citation type="submission" date="2019-11" db="EMBL/GenBank/DDBJ databases">
        <title>Draft genome sequence of Labilibaculum sp. strain SYP isolated from Black Sea.</title>
        <authorList>
            <person name="Yadav S."/>
            <person name="Villanueva L."/>
        </authorList>
    </citation>
    <scope>NUCLEOTIDE SEQUENCE [LARGE SCALE GENOMIC DNA]</scope>
    <source>
        <strain evidence="2 3">44</strain>
    </source>
</reference>
<protein>
    <submittedName>
        <fullName evidence="1">Uncharacterized protein</fullName>
    </submittedName>
</protein>
<dbReference type="Proteomes" id="UP000462449">
    <property type="component" value="Unassembled WGS sequence"/>
</dbReference>
<proteinExistence type="predicted"/>
<evidence type="ECO:0000313" key="1">
    <source>
        <dbReference type="EMBL" id="MUP38129.1"/>
    </source>
</evidence>
<dbReference type="Proteomes" id="UP000285951">
    <property type="component" value="Unassembled WGS sequence"/>
</dbReference>
<accession>A0A7M4D650</accession>